<keyword evidence="1" id="KW-0175">Coiled coil</keyword>
<evidence type="ECO:0000256" key="1">
    <source>
        <dbReference type="SAM" id="Coils"/>
    </source>
</evidence>
<feature type="coiled-coil region" evidence="1">
    <location>
        <begin position="164"/>
        <end position="191"/>
    </location>
</feature>
<dbReference type="RefSeq" id="WP_395272647.1">
    <property type="nucleotide sequence ID" value="NZ_JBHEGD010000001.1"/>
</dbReference>
<evidence type="ECO:0000256" key="2">
    <source>
        <dbReference type="SAM" id="Phobius"/>
    </source>
</evidence>
<evidence type="ECO:0000313" key="3">
    <source>
        <dbReference type="EMBL" id="MFH6598751.1"/>
    </source>
</evidence>
<protein>
    <submittedName>
        <fullName evidence="3">Uncharacterized protein</fullName>
    </submittedName>
</protein>
<proteinExistence type="predicted"/>
<feature type="transmembrane region" description="Helical" evidence="2">
    <location>
        <begin position="20"/>
        <end position="40"/>
    </location>
</feature>
<comment type="caution">
    <text evidence="3">The sequence shown here is derived from an EMBL/GenBank/DDBJ whole genome shotgun (WGS) entry which is preliminary data.</text>
</comment>
<dbReference type="Proteomes" id="UP001609932">
    <property type="component" value="Unassembled WGS sequence"/>
</dbReference>
<dbReference type="EMBL" id="JBHEGD010000001">
    <property type="protein sequence ID" value="MFH6598751.1"/>
    <property type="molecule type" value="Genomic_DNA"/>
</dbReference>
<keyword evidence="2" id="KW-0812">Transmembrane</keyword>
<accession>A0ABW7MBI2</accession>
<keyword evidence="4" id="KW-1185">Reference proteome</keyword>
<gene>
    <name evidence="3" type="ORF">ACEVAQ_08525</name>
</gene>
<organism evidence="3 4">
    <name type="scientific">Ectopseudomonas khazarica</name>
    <dbReference type="NCBI Taxonomy" id="2502979"/>
    <lineage>
        <taxon>Bacteria</taxon>
        <taxon>Pseudomonadati</taxon>
        <taxon>Pseudomonadota</taxon>
        <taxon>Gammaproteobacteria</taxon>
        <taxon>Pseudomonadales</taxon>
        <taxon>Pseudomonadaceae</taxon>
        <taxon>Ectopseudomonas</taxon>
    </lineage>
</organism>
<name>A0ABW7MBI2_9GAMM</name>
<keyword evidence="2" id="KW-0472">Membrane</keyword>
<evidence type="ECO:0000313" key="4">
    <source>
        <dbReference type="Proteomes" id="UP001609932"/>
    </source>
</evidence>
<keyword evidence="2" id="KW-1133">Transmembrane helix</keyword>
<feature type="transmembrane region" description="Helical" evidence="2">
    <location>
        <begin position="46"/>
        <end position="64"/>
    </location>
</feature>
<reference evidence="3 4" key="1">
    <citation type="submission" date="2024-09" db="EMBL/GenBank/DDBJ databases">
        <title>Elucidation of the Bokeelamides from Bacteria Associated with Moon Snail Egg Collars.</title>
        <authorList>
            <person name="Campbell R."/>
            <person name="Piedl K."/>
            <person name="Mevers E."/>
        </authorList>
    </citation>
    <scope>NUCLEOTIDE SEQUENCE [LARGE SCALE GENOMIC DNA]</scope>
    <source>
        <strain evidence="3 4">EM133</strain>
    </source>
</reference>
<sequence>MIKKQDLLQLPEKNRLEIILSILFLAGVAICILIIAFGNLSGKEGAILSLFLTVLSVIASWLLAKMYGDSQHLKAIEEVKEMHNEKVRTFALKAAEKVNNLSEQINRLSIYLEEELNEDSYDDDKESLQAKEERIASAIHILSMLKSVNDTSLSDWHGVIDEEIEEQREAREEREEELRGLVHRLEALISKANQSQRDDGLAKQIDTMKKDMRLLMAGVSGAHVSTTKITKRKSRQDLIRECPHCRNELRYTQRAKRNSVKSIHCSSCSSLVYSRFSLELDDFILDVKEERQEHSNCPECETDIFFTLSTEAHTKRTTKCTDCGCNIIFSRRPSGGFLINGSVGKITSDSITEQDILNVKNELPAQPWPTGVHKVVSEKLGMSNAAVMKATRELIRRGVFKEQIDGVLYDLVPENKTPA</sequence>